<feature type="domain" description="Mic1" evidence="2">
    <location>
        <begin position="582"/>
        <end position="756"/>
    </location>
</feature>
<reference evidence="4" key="1">
    <citation type="journal article" date="2022" name="Front. Genet.">
        <title>Chromosome-Scale Assembly of the Dendrobium nobile Genome Provides Insights Into the Molecular Mechanism of the Biosynthesis of the Medicinal Active Ingredient of Dendrobium.</title>
        <authorList>
            <person name="Xu Q."/>
            <person name="Niu S.-C."/>
            <person name="Li K.-L."/>
            <person name="Zheng P.-J."/>
            <person name="Zhang X.-J."/>
            <person name="Jia Y."/>
            <person name="Liu Y."/>
            <person name="Niu Y.-X."/>
            <person name="Yu L.-H."/>
            <person name="Chen D.-F."/>
            <person name="Zhang G.-Q."/>
        </authorList>
    </citation>
    <scope>NUCLEOTIDE SEQUENCE</scope>
    <source>
        <tissue evidence="4">Leaf</tissue>
    </source>
</reference>
<organism evidence="4 5">
    <name type="scientific">Dendrobium nobile</name>
    <name type="common">Orchid</name>
    <dbReference type="NCBI Taxonomy" id="94219"/>
    <lineage>
        <taxon>Eukaryota</taxon>
        <taxon>Viridiplantae</taxon>
        <taxon>Streptophyta</taxon>
        <taxon>Embryophyta</taxon>
        <taxon>Tracheophyta</taxon>
        <taxon>Spermatophyta</taxon>
        <taxon>Magnoliopsida</taxon>
        <taxon>Liliopsida</taxon>
        <taxon>Asparagales</taxon>
        <taxon>Orchidaceae</taxon>
        <taxon>Epidendroideae</taxon>
        <taxon>Malaxideae</taxon>
        <taxon>Dendrobiinae</taxon>
        <taxon>Dendrobium</taxon>
    </lineage>
</organism>
<dbReference type="SMR" id="A0A8T3A945"/>
<protein>
    <recommendedName>
        <fullName evidence="6">Mic1 domain-containing protein</fullName>
    </recommendedName>
</protein>
<name>A0A8T3A945_DENNO</name>
<dbReference type="GO" id="GO:0031902">
    <property type="term" value="C:late endosome membrane"/>
    <property type="evidence" value="ECO:0007669"/>
    <property type="project" value="TreeGrafter"/>
</dbReference>
<feature type="compositionally biased region" description="Low complexity" evidence="1">
    <location>
        <begin position="504"/>
        <end position="517"/>
    </location>
</feature>
<comment type="caution">
    <text evidence="4">The sequence shown here is derived from an EMBL/GenBank/DDBJ whole genome shotgun (WGS) entry which is preliminary data.</text>
</comment>
<evidence type="ECO:0008006" key="6">
    <source>
        <dbReference type="Google" id="ProtNLM"/>
    </source>
</evidence>
<dbReference type="Proteomes" id="UP000829196">
    <property type="component" value="Unassembled WGS sequence"/>
</dbReference>
<evidence type="ECO:0000256" key="1">
    <source>
        <dbReference type="SAM" id="MobiDB-lite"/>
    </source>
</evidence>
<dbReference type="AlphaFoldDB" id="A0A8T3A945"/>
<dbReference type="OrthoDB" id="26384at2759"/>
<sequence>MFGSSSRDPSSAVLCGSGALSHVYIQHPPLRCNIPETHGLFYDDGNKLLLSPTSDQVLSWKTAQCDQYDPPNSDSISEGPVLSIRYSLDKKVICIQRSNQEIQFKNKETGKSFSWRCKSGSESILGFFWTDCPSCDIIFIKTSGIESLLYDAELNTLRLVEAKRFNVSWYVYTHESRMVLLASGMQCTTFYGFQFSSGGIIRLPKFEMTMVRTEANQKPVLAVEDVHIATIYGRIYCLQHDRAGMILNLYRFYRDAVVHQGTLPTYSNRIAVSVVDNVLLVHQVDSKVVIIYDLFLDSLAPVSAPLPLLLRGASVNGKQAAQVGDNIAMSYGAMIYADKWSFLVPDLICDLDHGLLWKIYLDLEAIAASSSDIPYLLEFLQRRKSDTSKSKLLCLAIMRSIILERRPVSIISSAIDVLVAAYSHVVKAGSALHGGDRRASETFPDSSTQQTENPGSLFVDSVGGTKNNKNFVKQESSSRAESKSQQPACTNVKNEHFNDAAVSAAPGVPAGSVSSSDADTDLESRNHSTQHPEMSLSGDSSAKETRTLMQPGRGAETPVVKGEESSIHAEAFENRISSIESGISSNQGAQLSTAAISPDEMYNFVFAIVEDEMGGDPAYLVAIIVEFLRSVFKEKMKVHPKLYVMTIQLLVRSNRYAEVGLLVINKVLEPSKEVALQLLDSGRQNLQLRKLGMDMLRQLSLHHDYVNLLLQYGYYLEALRYARRNKVITVSPSLFLEAALATNDSQQLAAVVRFFSDFTPGFKSTAEHSRFLGILTEMS</sequence>
<dbReference type="GO" id="GO:0005765">
    <property type="term" value="C:lysosomal membrane"/>
    <property type="evidence" value="ECO:0007669"/>
    <property type="project" value="TreeGrafter"/>
</dbReference>
<feature type="compositionally biased region" description="Polar residues" evidence="1">
    <location>
        <begin position="443"/>
        <end position="454"/>
    </location>
</feature>
<dbReference type="GO" id="GO:0010506">
    <property type="term" value="P:regulation of autophagy"/>
    <property type="evidence" value="ECO:0007669"/>
    <property type="project" value="InterPro"/>
</dbReference>
<gene>
    <name evidence="4" type="ORF">KFK09_027233</name>
</gene>
<dbReference type="PANTHER" id="PTHR12897">
    <property type="entry name" value="COLON CANCER-ASSOCIATED PROTEIN MIC1"/>
    <property type="match status" value="1"/>
</dbReference>
<dbReference type="Pfam" id="PF21029">
    <property type="entry name" value="RMC1_N"/>
    <property type="match status" value="1"/>
</dbReference>
<dbReference type="EMBL" id="JAGYWB010000018">
    <property type="protein sequence ID" value="KAI0492957.1"/>
    <property type="molecule type" value="Genomic_DNA"/>
</dbReference>
<feature type="region of interest" description="Disordered" evidence="1">
    <location>
        <begin position="434"/>
        <end position="488"/>
    </location>
</feature>
<evidence type="ECO:0000259" key="3">
    <source>
        <dbReference type="Pfam" id="PF21029"/>
    </source>
</evidence>
<feature type="compositionally biased region" description="Polar residues" evidence="1">
    <location>
        <begin position="464"/>
        <end position="475"/>
    </location>
</feature>
<dbReference type="InterPro" id="IPR049040">
    <property type="entry name" value="RMC1_N"/>
</dbReference>
<dbReference type="Pfam" id="PF07035">
    <property type="entry name" value="RMC1_C"/>
    <property type="match status" value="1"/>
</dbReference>
<proteinExistence type="predicted"/>
<dbReference type="GO" id="GO:0035658">
    <property type="term" value="C:Mon1-Ccz1 complex"/>
    <property type="evidence" value="ECO:0007669"/>
    <property type="project" value="InterPro"/>
</dbReference>
<evidence type="ECO:0000259" key="2">
    <source>
        <dbReference type="Pfam" id="PF07035"/>
    </source>
</evidence>
<evidence type="ECO:0000313" key="4">
    <source>
        <dbReference type="EMBL" id="KAI0492957.1"/>
    </source>
</evidence>
<feature type="domain" description="Regulator of MON1-CCZ1 complex N-terminal" evidence="3">
    <location>
        <begin position="40"/>
        <end position="155"/>
    </location>
</feature>
<accession>A0A8T3A945</accession>
<feature type="region of interest" description="Disordered" evidence="1">
    <location>
        <begin position="504"/>
        <end position="565"/>
    </location>
</feature>
<dbReference type="PANTHER" id="PTHR12897:SF4">
    <property type="entry name" value="REGULATOR OF MON1-CCZ1 COMPLEX"/>
    <property type="match status" value="1"/>
</dbReference>
<dbReference type="InterPro" id="IPR009755">
    <property type="entry name" value="RMC1_C"/>
</dbReference>
<keyword evidence="5" id="KW-1185">Reference proteome</keyword>
<dbReference type="InterPro" id="IPR040371">
    <property type="entry name" value="RMC1"/>
</dbReference>
<feature type="compositionally biased region" description="Polar residues" evidence="1">
    <location>
        <begin position="527"/>
        <end position="540"/>
    </location>
</feature>
<evidence type="ECO:0000313" key="5">
    <source>
        <dbReference type="Proteomes" id="UP000829196"/>
    </source>
</evidence>